<gene>
    <name evidence="1" type="ORF">Tco_1090112</name>
</gene>
<evidence type="ECO:0000313" key="2">
    <source>
        <dbReference type="Proteomes" id="UP001151760"/>
    </source>
</evidence>
<name>A0ABQ5I475_9ASTR</name>
<keyword evidence="2" id="KW-1185">Reference proteome</keyword>
<protein>
    <submittedName>
        <fullName evidence="1">Uncharacterized protein</fullName>
    </submittedName>
</protein>
<proteinExistence type="predicted"/>
<accession>A0ABQ5I475</accession>
<sequence>MVTSTTSDSLTTTTTSTIITTFTAICTTSLPLPSSPLPPLLVSLFIPPPVDRREDIPEAELPPHKRLCLTAPTSRYEVGESLTAAPRPTGGHRADYGFIGTTDVEIRRRRAKEVGYGIRDVWVDLTEAVEEVAPMTLEGVNARVAELVAGQLSAALGQIQALLARDQTHADDPEGASSSA</sequence>
<dbReference type="EMBL" id="BQNB010020310">
    <property type="protein sequence ID" value="GJT94594.1"/>
    <property type="molecule type" value="Genomic_DNA"/>
</dbReference>
<reference evidence="1" key="2">
    <citation type="submission" date="2022-01" db="EMBL/GenBank/DDBJ databases">
        <authorList>
            <person name="Yamashiro T."/>
            <person name="Shiraishi A."/>
            <person name="Satake H."/>
            <person name="Nakayama K."/>
        </authorList>
    </citation>
    <scope>NUCLEOTIDE SEQUENCE</scope>
</reference>
<comment type="caution">
    <text evidence="1">The sequence shown here is derived from an EMBL/GenBank/DDBJ whole genome shotgun (WGS) entry which is preliminary data.</text>
</comment>
<reference evidence="1" key="1">
    <citation type="journal article" date="2022" name="Int. J. Mol. Sci.">
        <title>Draft Genome of Tanacetum Coccineum: Genomic Comparison of Closely Related Tanacetum-Family Plants.</title>
        <authorList>
            <person name="Yamashiro T."/>
            <person name="Shiraishi A."/>
            <person name="Nakayama K."/>
            <person name="Satake H."/>
        </authorList>
    </citation>
    <scope>NUCLEOTIDE SEQUENCE</scope>
</reference>
<evidence type="ECO:0000313" key="1">
    <source>
        <dbReference type="EMBL" id="GJT94594.1"/>
    </source>
</evidence>
<organism evidence="1 2">
    <name type="scientific">Tanacetum coccineum</name>
    <dbReference type="NCBI Taxonomy" id="301880"/>
    <lineage>
        <taxon>Eukaryota</taxon>
        <taxon>Viridiplantae</taxon>
        <taxon>Streptophyta</taxon>
        <taxon>Embryophyta</taxon>
        <taxon>Tracheophyta</taxon>
        <taxon>Spermatophyta</taxon>
        <taxon>Magnoliopsida</taxon>
        <taxon>eudicotyledons</taxon>
        <taxon>Gunneridae</taxon>
        <taxon>Pentapetalae</taxon>
        <taxon>asterids</taxon>
        <taxon>campanulids</taxon>
        <taxon>Asterales</taxon>
        <taxon>Asteraceae</taxon>
        <taxon>Asteroideae</taxon>
        <taxon>Anthemideae</taxon>
        <taxon>Anthemidinae</taxon>
        <taxon>Tanacetum</taxon>
    </lineage>
</organism>
<dbReference type="Proteomes" id="UP001151760">
    <property type="component" value="Unassembled WGS sequence"/>
</dbReference>